<evidence type="ECO:0000256" key="2">
    <source>
        <dbReference type="SAM" id="MobiDB-lite"/>
    </source>
</evidence>
<feature type="compositionally biased region" description="Polar residues" evidence="2">
    <location>
        <begin position="914"/>
        <end position="927"/>
    </location>
</feature>
<feature type="region of interest" description="Disordered" evidence="2">
    <location>
        <begin position="1025"/>
        <end position="1052"/>
    </location>
</feature>
<sequence>MATNFNLEDEQRRLQEENMRRLRELELARLSEEDEQEARKELEEYDESERKIQTLDGNDKQRVEEYEWDINDTNKEIEKADKDLDRIQEKLDKSEVIQKTHADDLKVLTDSLASLTSEIENVHGELQNLRKQQHALTIEQDNFQSTLIKQKQILDDTNASIIAIEQRITILNNQKRLFEEQRNKLNDELTRNETSLISVEEQINKLNDELKELQKDATKLQVQSDELKGAVNLIVQQWKKNQEELAACVASVQKQENLMHQLEKEQQQISIEIQHLQNSMERILEMINQNEEVKRDLTAHIEQKNRDKQNAEQNEKIANDAVEQAEKALEALEIQMNTLRDQLAQLTQDKSHLEEQCRQAENEIQEAKQELERAQRALERLRDQLKEIGKELSDKEAELTRAQMEQKNLEDLLQAEIKHLQEIDAVVARLEEELRQAKIKLDTALERLRQLTEHLHQQQQLELQMQRAYEAQVTATNLAQDRANEADRREREAKHAADKAIREQKQAEAIVASIKSELNDAEISLAWALAALATALLIPIAGEIAAIPILATIAALEVAIFALASKLNRAENTLSQANSMRDRALELHETSKTEKQKADETLTEEKNKLATAKTNWDKQIEAKNAAKKAVETQTEVVTAATNHFKNVERQLADSKEQQTKQRTKVHNVEMQVKEKTVQVAQLKMERGALQLRQEQTQDAFNQANTVFIQATIRDDKATRNLKDLKDKNEAKRGEIQEMKDLVDKKKAEVEKARADHLLAERKAQEAKNEVGLIKQDLDTAAKSATKSNEQIEAQKKMLIKEEEKSNTLARKKEILKEELENTRQKKEQLENRVQDLNKQLKIQNEAMMEKNNEVYNISTNLESKKQKQSQIEIHRIEHIAHAKRIQEQIADYQQVLDKNHADLEQAKKDKDTQENAQQVAKDSVTNTNQSLQRIRNDLKWVSENMHDKEEVYKERTRRHNNLTRDIKGSQAVQVNMDRDAQNLHDQWTSKRIWMTNAVNDVKEMRQNIAEIKKARRSRVQEISKKEEITRKEENNNVQVKQQKNYNKNISST</sequence>
<name>A0A818JA17_9BILA</name>
<dbReference type="Proteomes" id="UP000663833">
    <property type="component" value="Unassembled WGS sequence"/>
</dbReference>
<dbReference type="EMBL" id="CAJNYD010003659">
    <property type="protein sequence ID" value="CAF3534949.1"/>
    <property type="molecule type" value="Genomic_DNA"/>
</dbReference>
<comment type="caution">
    <text evidence="3">The sequence shown here is derived from an EMBL/GenBank/DDBJ whole genome shotgun (WGS) entry which is preliminary data.</text>
</comment>
<reference evidence="3" key="1">
    <citation type="submission" date="2021-02" db="EMBL/GenBank/DDBJ databases">
        <authorList>
            <person name="Nowell W R."/>
        </authorList>
    </citation>
    <scope>NUCLEOTIDE SEQUENCE</scope>
</reference>
<dbReference type="SUPFAM" id="SSF57997">
    <property type="entry name" value="Tropomyosin"/>
    <property type="match status" value="2"/>
</dbReference>
<feature type="region of interest" description="Disordered" evidence="2">
    <location>
        <begin position="30"/>
        <end position="53"/>
    </location>
</feature>
<gene>
    <name evidence="3" type="ORF">LUA448_LOCUS27169</name>
</gene>
<evidence type="ECO:0000256" key="1">
    <source>
        <dbReference type="SAM" id="Coils"/>
    </source>
</evidence>
<feature type="region of interest" description="Disordered" evidence="2">
    <location>
        <begin position="907"/>
        <end position="927"/>
    </location>
</feature>
<organism evidence="3 4">
    <name type="scientific">Rotaria socialis</name>
    <dbReference type="NCBI Taxonomy" id="392032"/>
    <lineage>
        <taxon>Eukaryota</taxon>
        <taxon>Metazoa</taxon>
        <taxon>Spiralia</taxon>
        <taxon>Gnathifera</taxon>
        <taxon>Rotifera</taxon>
        <taxon>Eurotatoria</taxon>
        <taxon>Bdelloidea</taxon>
        <taxon>Philodinida</taxon>
        <taxon>Philodinidae</taxon>
        <taxon>Rotaria</taxon>
    </lineage>
</organism>
<accession>A0A818JA17</accession>
<evidence type="ECO:0000313" key="4">
    <source>
        <dbReference type="Proteomes" id="UP000663833"/>
    </source>
</evidence>
<feature type="compositionally biased region" description="Low complexity" evidence="2">
    <location>
        <begin position="1035"/>
        <end position="1052"/>
    </location>
</feature>
<feature type="compositionally biased region" description="Basic and acidic residues" evidence="2">
    <location>
        <begin position="1025"/>
        <end position="1034"/>
    </location>
</feature>
<evidence type="ECO:0000313" key="3">
    <source>
        <dbReference type="EMBL" id="CAF3534949.1"/>
    </source>
</evidence>
<proteinExistence type="predicted"/>
<dbReference type="Gene3D" id="1.20.120.330">
    <property type="entry name" value="Nucleotidyltransferases domain 2"/>
    <property type="match status" value="1"/>
</dbReference>
<keyword evidence="1" id="KW-0175">Coiled coil</keyword>
<protein>
    <submittedName>
        <fullName evidence="3">Uncharacterized protein</fullName>
    </submittedName>
</protein>
<dbReference type="AlphaFoldDB" id="A0A818JA17"/>
<feature type="coiled-coil region" evidence="1">
    <location>
        <begin position="567"/>
        <end position="685"/>
    </location>
</feature>
<feature type="coiled-coil region" evidence="1">
    <location>
        <begin position="714"/>
        <end position="853"/>
    </location>
</feature>